<dbReference type="PRINTS" id="PR00037">
    <property type="entry name" value="HTHLACR"/>
</dbReference>
<dbReference type="SUPFAM" id="SSF46785">
    <property type="entry name" value="Winged helix' DNA-binding domain"/>
    <property type="match status" value="1"/>
</dbReference>
<proteinExistence type="predicted"/>
<name>A0A1N7LK52_9RHOB</name>
<dbReference type="GO" id="GO:0003700">
    <property type="term" value="F:DNA-binding transcription factor activity"/>
    <property type="evidence" value="ECO:0007669"/>
    <property type="project" value="InterPro"/>
</dbReference>
<dbReference type="STRING" id="407234.SAMN05421795_103146"/>
<dbReference type="InterPro" id="IPR001034">
    <property type="entry name" value="DeoR_HTH"/>
</dbReference>
<evidence type="ECO:0000313" key="6">
    <source>
        <dbReference type="Proteomes" id="UP000186098"/>
    </source>
</evidence>
<dbReference type="Pfam" id="PF00455">
    <property type="entry name" value="DeoRC"/>
    <property type="match status" value="1"/>
</dbReference>
<sequence>MDRRSMILAAAQRQGRVMVDSLAAELGVSAHTIRRDLNALCEDAKLRRLHGGAEFIDGSANMPYAARSVLNLEAKQAIARATAALVPDGATVFISIGTTPALVAHALADREGLTVVTNNLNAALALSGNGAHRIILPGGELRLPDLDILGAAALEMFAAYRADIGIYGVGGIDSDGSLLDFHEPEVRVREQIRAGSRRAVLVADCSKFGRRAAAVGGRLEAQDLIVLDRRPEGAAGALLAPLGARVIIASEAQEARP</sequence>
<dbReference type="Gene3D" id="3.40.50.1360">
    <property type="match status" value="1"/>
</dbReference>
<gene>
    <name evidence="5" type="ORF">SAMN05421795_103146</name>
</gene>
<organism evidence="5 6">
    <name type="scientific">Phaeovulum vinaykumarii</name>
    <dbReference type="NCBI Taxonomy" id="407234"/>
    <lineage>
        <taxon>Bacteria</taxon>
        <taxon>Pseudomonadati</taxon>
        <taxon>Pseudomonadota</taxon>
        <taxon>Alphaproteobacteria</taxon>
        <taxon>Rhodobacterales</taxon>
        <taxon>Paracoccaceae</taxon>
        <taxon>Phaeovulum</taxon>
    </lineage>
</organism>
<dbReference type="SMART" id="SM01134">
    <property type="entry name" value="DeoRC"/>
    <property type="match status" value="1"/>
</dbReference>
<evidence type="ECO:0000256" key="2">
    <source>
        <dbReference type="ARBA" id="ARBA00023015"/>
    </source>
</evidence>
<evidence type="ECO:0000256" key="3">
    <source>
        <dbReference type="ARBA" id="ARBA00023163"/>
    </source>
</evidence>
<evidence type="ECO:0000256" key="1">
    <source>
        <dbReference type="ARBA" id="ARBA00022491"/>
    </source>
</evidence>
<dbReference type="PANTHER" id="PTHR30363">
    <property type="entry name" value="HTH-TYPE TRANSCRIPTIONAL REGULATOR SRLR-RELATED"/>
    <property type="match status" value="1"/>
</dbReference>
<evidence type="ECO:0000259" key="4">
    <source>
        <dbReference type="PROSITE" id="PS51000"/>
    </source>
</evidence>
<dbReference type="InterPro" id="IPR050313">
    <property type="entry name" value="Carb_Metab_HTH_regulators"/>
</dbReference>
<dbReference type="SMART" id="SM00420">
    <property type="entry name" value="HTH_DEOR"/>
    <property type="match status" value="1"/>
</dbReference>
<keyword evidence="1" id="KW-0678">Repressor</keyword>
<accession>A0A1N7LK52</accession>
<reference evidence="6" key="1">
    <citation type="submission" date="2017-01" db="EMBL/GenBank/DDBJ databases">
        <authorList>
            <person name="Varghese N."/>
            <person name="Submissions S."/>
        </authorList>
    </citation>
    <scope>NUCLEOTIDE SEQUENCE [LARGE SCALE GENOMIC DNA]</scope>
    <source>
        <strain evidence="6">DSM 18714</strain>
    </source>
</reference>
<evidence type="ECO:0000313" key="5">
    <source>
        <dbReference type="EMBL" id="SIS74169.1"/>
    </source>
</evidence>
<dbReference type="InterPro" id="IPR036390">
    <property type="entry name" value="WH_DNA-bd_sf"/>
</dbReference>
<keyword evidence="2" id="KW-0805">Transcription regulation</keyword>
<keyword evidence="6" id="KW-1185">Reference proteome</keyword>
<keyword evidence="3" id="KW-0804">Transcription</keyword>
<dbReference type="AlphaFoldDB" id="A0A1N7LK52"/>
<dbReference type="Pfam" id="PF08220">
    <property type="entry name" value="HTH_DeoR"/>
    <property type="match status" value="1"/>
</dbReference>
<dbReference type="PANTHER" id="PTHR30363:SF4">
    <property type="entry name" value="GLYCEROL-3-PHOSPHATE REGULON REPRESSOR"/>
    <property type="match status" value="1"/>
</dbReference>
<feature type="domain" description="HTH deoR-type" evidence="4">
    <location>
        <begin position="1"/>
        <end position="55"/>
    </location>
</feature>
<dbReference type="InterPro" id="IPR014036">
    <property type="entry name" value="DeoR-like_C"/>
</dbReference>
<protein>
    <submittedName>
        <fullName evidence="5">Transcriptional regulator, DeoR family</fullName>
    </submittedName>
</protein>
<dbReference type="Proteomes" id="UP000186098">
    <property type="component" value="Unassembled WGS sequence"/>
</dbReference>
<dbReference type="InterPro" id="IPR037171">
    <property type="entry name" value="NagB/RpiA_transferase-like"/>
</dbReference>
<dbReference type="PROSITE" id="PS51000">
    <property type="entry name" value="HTH_DEOR_2"/>
    <property type="match status" value="1"/>
</dbReference>
<dbReference type="EMBL" id="FTOM01000003">
    <property type="protein sequence ID" value="SIS74169.1"/>
    <property type="molecule type" value="Genomic_DNA"/>
</dbReference>
<dbReference type="SUPFAM" id="SSF100950">
    <property type="entry name" value="NagB/RpiA/CoA transferase-like"/>
    <property type="match status" value="1"/>
</dbReference>